<protein>
    <submittedName>
        <fullName evidence="2">Uncharacterized protein</fullName>
    </submittedName>
</protein>
<sequence length="45" mass="5107">MEKSQKLRPSQSFPLLCHSPKSSPEQSRTVPLRKSVSVAELVARW</sequence>
<evidence type="ECO:0000256" key="1">
    <source>
        <dbReference type="SAM" id="MobiDB-lite"/>
    </source>
</evidence>
<proteinExistence type="predicted"/>
<dbReference type="Proteomes" id="UP000054308">
    <property type="component" value="Unassembled WGS sequence"/>
</dbReference>
<feature type="region of interest" description="Disordered" evidence="1">
    <location>
        <begin position="1"/>
        <end position="30"/>
    </location>
</feature>
<dbReference type="AlphaFoldDB" id="A0A091IJ04"/>
<feature type="compositionally biased region" description="Polar residues" evidence="1">
    <location>
        <begin position="20"/>
        <end position="29"/>
    </location>
</feature>
<evidence type="ECO:0000313" key="2">
    <source>
        <dbReference type="EMBL" id="KFP07320.1"/>
    </source>
</evidence>
<gene>
    <name evidence="2" type="ORF">N300_12053</name>
</gene>
<dbReference type="EMBL" id="KL218648">
    <property type="protein sequence ID" value="KFP07320.1"/>
    <property type="molecule type" value="Genomic_DNA"/>
</dbReference>
<evidence type="ECO:0000313" key="3">
    <source>
        <dbReference type="Proteomes" id="UP000054308"/>
    </source>
</evidence>
<accession>A0A091IJ04</accession>
<reference evidence="2 3" key="1">
    <citation type="submission" date="2014-04" db="EMBL/GenBank/DDBJ databases">
        <title>Genome evolution of avian class.</title>
        <authorList>
            <person name="Zhang G."/>
            <person name="Li C."/>
        </authorList>
    </citation>
    <scope>NUCLEOTIDE SEQUENCE [LARGE SCALE GENOMIC DNA]</scope>
    <source>
        <strain evidence="2">BGI_N300</strain>
    </source>
</reference>
<feature type="non-terminal residue" evidence="2">
    <location>
        <position position="45"/>
    </location>
</feature>
<name>A0A091IJ04_CALAN</name>
<organism evidence="2 3">
    <name type="scientific">Calypte anna</name>
    <name type="common">Anna's hummingbird</name>
    <name type="synonym">Archilochus anna</name>
    <dbReference type="NCBI Taxonomy" id="9244"/>
    <lineage>
        <taxon>Eukaryota</taxon>
        <taxon>Metazoa</taxon>
        <taxon>Chordata</taxon>
        <taxon>Craniata</taxon>
        <taxon>Vertebrata</taxon>
        <taxon>Euteleostomi</taxon>
        <taxon>Archelosauria</taxon>
        <taxon>Archosauria</taxon>
        <taxon>Dinosauria</taxon>
        <taxon>Saurischia</taxon>
        <taxon>Theropoda</taxon>
        <taxon>Coelurosauria</taxon>
        <taxon>Aves</taxon>
        <taxon>Neognathae</taxon>
        <taxon>Neoaves</taxon>
        <taxon>Strisores</taxon>
        <taxon>Apodiformes</taxon>
        <taxon>Trochilidae</taxon>
        <taxon>Calypte</taxon>
    </lineage>
</organism>
<keyword evidence="3" id="KW-1185">Reference proteome</keyword>